<dbReference type="NCBIfam" id="TIGR00240">
    <property type="entry name" value="ATCase_reg"/>
    <property type="match status" value="1"/>
</dbReference>
<feature type="domain" description="Aspartate carbamoyltransferase regulatory subunit C-terminal" evidence="5">
    <location>
        <begin position="109"/>
        <end position="152"/>
    </location>
</feature>
<reference evidence="6" key="1">
    <citation type="submission" date="2019-03" db="EMBL/GenBank/DDBJ databases">
        <title>Single cell metagenomics reveals metabolic interactions within the superorganism composed of flagellate Streblomastix strix and complex community of Bacteroidetes bacteria on its surface.</title>
        <authorList>
            <person name="Treitli S.C."/>
            <person name="Kolisko M."/>
            <person name="Husnik F."/>
            <person name="Keeling P."/>
            <person name="Hampl V."/>
        </authorList>
    </citation>
    <scope>NUCLEOTIDE SEQUENCE</scope>
    <source>
        <strain evidence="6">STM</strain>
    </source>
</reference>
<accession>A0A5J4R401</accession>
<name>A0A5J4R401_9ZZZZ</name>
<dbReference type="Pfam" id="PF02748">
    <property type="entry name" value="PyrI_C"/>
    <property type="match status" value="1"/>
</dbReference>
<dbReference type="InterPro" id="IPR002801">
    <property type="entry name" value="Asp_carbamoylTrfase_reg"/>
</dbReference>
<sequence>MIIKTMDDNKQALQVAALKDGTVIDHIPVGKLFIVVSLLGLTKMENNITIGFNLDSKKLGKKGIIKIADKFFCDEDLNRISVIAPSVKLNIIRNYKVVEKKEVKIPDILKGIIKCTNPQCITNNEPMTTLFQVIDKSNGLIKCHYCEKELRMNENNVLI</sequence>
<evidence type="ECO:0000259" key="5">
    <source>
        <dbReference type="Pfam" id="PF02748"/>
    </source>
</evidence>
<keyword evidence="1" id="KW-0479">Metal-binding</keyword>
<evidence type="ECO:0000256" key="1">
    <source>
        <dbReference type="ARBA" id="ARBA00022723"/>
    </source>
</evidence>
<evidence type="ECO:0000256" key="3">
    <source>
        <dbReference type="ARBA" id="ARBA00022975"/>
    </source>
</evidence>
<evidence type="ECO:0000259" key="4">
    <source>
        <dbReference type="Pfam" id="PF01948"/>
    </source>
</evidence>
<evidence type="ECO:0000313" key="6">
    <source>
        <dbReference type="EMBL" id="KAA6328255.1"/>
    </source>
</evidence>
<protein>
    <submittedName>
        <fullName evidence="6">Aspartate carbamoyltransferase regulatory chain</fullName>
    </submittedName>
</protein>
<dbReference type="SUPFAM" id="SSF57825">
    <property type="entry name" value="Aspartate carbamoyltransferase, Regulatory-chain, C-terminal domain"/>
    <property type="match status" value="1"/>
</dbReference>
<dbReference type="AlphaFoldDB" id="A0A5J4R401"/>
<dbReference type="PANTHER" id="PTHR35805:SF1">
    <property type="entry name" value="ASPARTATE CARBAMOYLTRANSFERASE REGULATORY CHAIN"/>
    <property type="match status" value="1"/>
</dbReference>
<dbReference type="InterPro" id="IPR036793">
    <property type="entry name" value="Asp_carbatrfase_reg_N_sf"/>
</dbReference>
<dbReference type="InterPro" id="IPR020545">
    <property type="entry name" value="Asp_carbamoyltransf_reg_N"/>
</dbReference>
<keyword evidence="2" id="KW-0862">Zinc</keyword>
<dbReference type="InterPro" id="IPR020542">
    <property type="entry name" value="Asp_carbamoyltrfase_reg_C"/>
</dbReference>
<dbReference type="GO" id="GO:0016740">
    <property type="term" value="F:transferase activity"/>
    <property type="evidence" value="ECO:0007669"/>
    <property type="project" value="UniProtKB-KW"/>
</dbReference>
<dbReference type="PANTHER" id="PTHR35805">
    <property type="entry name" value="ASPARTATE CARBAMOYLTRANSFERASE REGULATORY CHAIN"/>
    <property type="match status" value="1"/>
</dbReference>
<dbReference type="GO" id="GO:0046872">
    <property type="term" value="F:metal ion binding"/>
    <property type="evidence" value="ECO:0007669"/>
    <property type="project" value="UniProtKB-KW"/>
</dbReference>
<dbReference type="GO" id="GO:0009347">
    <property type="term" value="C:aspartate carbamoyltransferase complex"/>
    <property type="evidence" value="ECO:0007669"/>
    <property type="project" value="InterPro"/>
</dbReference>
<gene>
    <name evidence="6" type="ORF">EZS27_022833</name>
</gene>
<comment type="caution">
    <text evidence="6">The sequence shown here is derived from an EMBL/GenBank/DDBJ whole genome shotgun (WGS) entry which is preliminary data.</text>
</comment>
<dbReference type="SUPFAM" id="SSF54893">
    <property type="entry name" value="Aspartate carbamoyltransferase, Regulatory-chain, N-terminal domain"/>
    <property type="match status" value="1"/>
</dbReference>
<dbReference type="EMBL" id="SNRY01001851">
    <property type="protein sequence ID" value="KAA6328255.1"/>
    <property type="molecule type" value="Genomic_DNA"/>
</dbReference>
<proteinExistence type="inferred from homology"/>
<organism evidence="6">
    <name type="scientific">termite gut metagenome</name>
    <dbReference type="NCBI Taxonomy" id="433724"/>
    <lineage>
        <taxon>unclassified sequences</taxon>
        <taxon>metagenomes</taxon>
        <taxon>organismal metagenomes</taxon>
    </lineage>
</organism>
<dbReference type="InterPro" id="IPR036792">
    <property type="entry name" value="Asp_carbatrfase_reg_C_sf"/>
</dbReference>
<evidence type="ECO:0000256" key="2">
    <source>
        <dbReference type="ARBA" id="ARBA00022833"/>
    </source>
</evidence>
<dbReference type="Gene3D" id="2.30.30.20">
    <property type="entry name" value="Aspartate carbamoyltransferase regulatory subunit, C-terminal domain"/>
    <property type="match status" value="1"/>
</dbReference>
<dbReference type="Gene3D" id="3.30.70.140">
    <property type="entry name" value="Aspartate carbamoyltransferase regulatory subunit, N-terminal domain"/>
    <property type="match status" value="1"/>
</dbReference>
<dbReference type="Pfam" id="PF01948">
    <property type="entry name" value="PyrI"/>
    <property type="match status" value="1"/>
</dbReference>
<keyword evidence="6" id="KW-0808">Transferase</keyword>
<dbReference type="HAMAP" id="MF_00002">
    <property type="entry name" value="Asp_carb_tr_reg"/>
    <property type="match status" value="1"/>
</dbReference>
<dbReference type="GO" id="GO:0006221">
    <property type="term" value="P:pyrimidine nucleotide biosynthetic process"/>
    <property type="evidence" value="ECO:0007669"/>
    <property type="project" value="UniProtKB-KW"/>
</dbReference>
<keyword evidence="3" id="KW-0665">Pyrimidine biosynthesis</keyword>
<dbReference type="GO" id="GO:0006207">
    <property type="term" value="P:'de novo' pyrimidine nucleobase biosynthetic process"/>
    <property type="evidence" value="ECO:0007669"/>
    <property type="project" value="InterPro"/>
</dbReference>
<feature type="domain" description="Aspartate carbamoyltransferase regulatory subunit N-terminal" evidence="4">
    <location>
        <begin position="13"/>
        <end position="104"/>
    </location>
</feature>